<keyword evidence="3" id="KW-1185">Reference proteome</keyword>
<organism evidence="2 3">
    <name type="scientific">Cymbomonas tetramitiformis</name>
    <dbReference type="NCBI Taxonomy" id="36881"/>
    <lineage>
        <taxon>Eukaryota</taxon>
        <taxon>Viridiplantae</taxon>
        <taxon>Chlorophyta</taxon>
        <taxon>Pyramimonadophyceae</taxon>
        <taxon>Pyramimonadales</taxon>
        <taxon>Pyramimonadaceae</taxon>
        <taxon>Cymbomonas</taxon>
    </lineage>
</organism>
<feature type="compositionally biased region" description="Basic and acidic residues" evidence="1">
    <location>
        <begin position="13"/>
        <end position="26"/>
    </location>
</feature>
<accession>A0AAE0GLA3</accession>
<evidence type="ECO:0000313" key="3">
    <source>
        <dbReference type="Proteomes" id="UP001190700"/>
    </source>
</evidence>
<feature type="region of interest" description="Disordered" evidence="1">
    <location>
        <begin position="1"/>
        <end position="35"/>
    </location>
</feature>
<protein>
    <submittedName>
        <fullName evidence="2">Uncharacterized protein</fullName>
    </submittedName>
</protein>
<evidence type="ECO:0000313" key="2">
    <source>
        <dbReference type="EMBL" id="KAK3280062.1"/>
    </source>
</evidence>
<sequence length="83" mass="9437">MENTEEQLGDFTEEVKDHMDDQEGAKRGGIITKPYSPADKDNPCVTLMSADLHQVQMIVWHNLSILKKAEMHSKMHLTAATLW</sequence>
<feature type="compositionally biased region" description="Acidic residues" evidence="1">
    <location>
        <begin position="1"/>
        <end position="12"/>
    </location>
</feature>
<comment type="caution">
    <text evidence="2">The sequence shown here is derived from an EMBL/GenBank/DDBJ whole genome shotgun (WGS) entry which is preliminary data.</text>
</comment>
<dbReference type="EMBL" id="LGRX02004554">
    <property type="protein sequence ID" value="KAK3280062.1"/>
    <property type="molecule type" value="Genomic_DNA"/>
</dbReference>
<proteinExistence type="predicted"/>
<gene>
    <name evidence="2" type="ORF">CYMTET_12084</name>
</gene>
<evidence type="ECO:0000256" key="1">
    <source>
        <dbReference type="SAM" id="MobiDB-lite"/>
    </source>
</evidence>
<reference evidence="2 3" key="1">
    <citation type="journal article" date="2015" name="Genome Biol. Evol.">
        <title>Comparative Genomics of a Bacterivorous Green Alga Reveals Evolutionary Causalities and Consequences of Phago-Mixotrophic Mode of Nutrition.</title>
        <authorList>
            <person name="Burns J.A."/>
            <person name="Paasch A."/>
            <person name="Narechania A."/>
            <person name="Kim E."/>
        </authorList>
    </citation>
    <scope>NUCLEOTIDE SEQUENCE [LARGE SCALE GENOMIC DNA]</scope>
    <source>
        <strain evidence="2 3">PLY_AMNH</strain>
    </source>
</reference>
<dbReference type="Proteomes" id="UP001190700">
    <property type="component" value="Unassembled WGS sequence"/>
</dbReference>
<dbReference type="AlphaFoldDB" id="A0AAE0GLA3"/>
<name>A0AAE0GLA3_9CHLO</name>